<dbReference type="Proteomes" id="UP000016933">
    <property type="component" value="Unassembled WGS sequence"/>
</dbReference>
<dbReference type="SUPFAM" id="SSF53254">
    <property type="entry name" value="Phosphoglycerate mutase-like"/>
    <property type="match status" value="1"/>
</dbReference>
<dbReference type="STRING" id="675120.N1PET6"/>
<feature type="chain" id="PRO_5004109677" description="Histidine acid phosphatase-like protein" evidence="3">
    <location>
        <begin position="26"/>
        <end position="617"/>
    </location>
</feature>
<evidence type="ECO:0000313" key="5">
    <source>
        <dbReference type="Proteomes" id="UP000016933"/>
    </source>
</evidence>
<sequence>MLLHSATTFLTSLLILLCLAPPTVAQTPRYYTVWSSVIFQRTGERTPEVIGDSTIPITLTSIGANQAQSAGQFFRSRYIGNATSTSTSTNGAGNSVATLVGLDPDVYDSLQMYASALDQQWNVATAQAWLQGFYPPYAPGSGAGAELDGQDVLANDSYVTGPLNGYQYPYVHTAGALDPNFIYMGANWDCPAFARQARAYTTTPQFSVTQQQFEGLYDAIGSAVLGGVIPPDTWDYWNAYAIYDYLVYQNAHNSTVADALASLRDVKTNTSYLTQLSWLASQQQYAQLGNLTAVNPYTGASSLQTVTGSISTLPGNMLASKVLAQFEDAIASGAEMFKVNLLFADFYPLLSFFALADLPALNPNFYGIPDYASSAVWELFSYENSTNATFTSDTDLYVRFSFRNGSSTEDDFQSYPIFGRDPDASEVSWDDFRTEMAKISFTGNDVVPAWCGQCGSPSLFCAAYNSSLTRSSSTTGQHRDGEGMAPAVAGVIGAIVALAIAGILFGLTMVLGGVRVRRDRSRKRSDMGGFKGGQKMASDQDLTIPKGKDGVAVGASVVEGPMSPMGGHERVGSWEMKDAERGLSVRPSMEQRPSMEERRDPFSDPTGLRPVQSREVV</sequence>
<gene>
    <name evidence="4" type="ORF">DOTSEDRAFT_37408</name>
</gene>
<evidence type="ECO:0000256" key="3">
    <source>
        <dbReference type="SAM" id="SignalP"/>
    </source>
</evidence>
<keyword evidence="3" id="KW-0732">Signal</keyword>
<keyword evidence="5" id="KW-1185">Reference proteome</keyword>
<evidence type="ECO:0000313" key="4">
    <source>
        <dbReference type="EMBL" id="EME40614.1"/>
    </source>
</evidence>
<evidence type="ECO:0000256" key="2">
    <source>
        <dbReference type="SAM" id="Phobius"/>
    </source>
</evidence>
<dbReference type="OrthoDB" id="258392at2759"/>
<evidence type="ECO:0000256" key="1">
    <source>
        <dbReference type="SAM" id="MobiDB-lite"/>
    </source>
</evidence>
<feature type="region of interest" description="Disordered" evidence="1">
    <location>
        <begin position="521"/>
        <end position="617"/>
    </location>
</feature>
<feature type="compositionally biased region" description="Basic and acidic residues" evidence="1">
    <location>
        <begin position="567"/>
        <end position="583"/>
    </location>
</feature>
<keyword evidence="2" id="KW-1133">Transmembrane helix</keyword>
<dbReference type="InterPro" id="IPR050645">
    <property type="entry name" value="Histidine_acid_phosphatase"/>
</dbReference>
<accession>N1PET6</accession>
<name>N1PET6_DOTSN</name>
<protein>
    <recommendedName>
        <fullName evidence="6">Histidine acid phosphatase-like protein</fullName>
    </recommendedName>
</protein>
<feature type="signal peptide" evidence="3">
    <location>
        <begin position="1"/>
        <end position="25"/>
    </location>
</feature>
<dbReference type="PANTHER" id="PTHR11567:SF142">
    <property type="entry name" value="PHOSPHOGLYCERATE MUTASE-LIKE PROTEIN"/>
    <property type="match status" value="1"/>
</dbReference>
<dbReference type="Gene3D" id="3.40.50.1240">
    <property type="entry name" value="Phosphoglycerate mutase-like"/>
    <property type="match status" value="1"/>
</dbReference>
<evidence type="ECO:0008006" key="6">
    <source>
        <dbReference type="Google" id="ProtNLM"/>
    </source>
</evidence>
<dbReference type="eggNOG" id="ENOG502SM2K">
    <property type="taxonomic scope" value="Eukaryota"/>
</dbReference>
<proteinExistence type="predicted"/>
<dbReference type="PANTHER" id="PTHR11567">
    <property type="entry name" value="ACID PHOSPHATASE-RELATED"/>
    <property type="match status" value="1"/>
</dbReference>
<dbReference type="AlphaFoldDB" id="N1PET6"/>
<keyword evidence="2" id="KW-0812">Transmembrane</keyword>
<keyword evidence="2" id="KW-0472">Membrane</keyword>
<reference evidence="4 5" key="2">
    <citation type="journal article" date="2012" name="PLoS Pathog.">
        <title>Diverse lifestyles and strategies of plant pathogenesis encoded in the genomes of eighteen Dothideomycetes fungi.</title>
        <authorList>
            <person name="Ohm R.A."/>
            <person name="Feau N."/>
            <person name="Henrissat B."/>
            <person name="Schoch C.L."/>
            <person name="Horwitz B.A."/>
            <person name="Barry K.W."/>
            <person name="Condon B.J."/>
            <person name="Copeland A.C."/>
            <person name="Dhillon B."/>
            <person name="Glaser F."/>
            <person name="Hesse C.N."/>
            <person name="Kosti I."/>
            <person name="LaButti K."/>
            <person name="Lindquist E.A."/>
            <person name="Lucas S."/>
            <person name="Salamov A.A."/>
            <person name="Bradshaw R.E."/>
            <person name="Ciuffetti L."/>
            <person name="Hamelin R.C."/>
            <person name="Kema G.H.J."/>
            <person name="Lawrence C."/>
            <person name="Scott J.A."/>
            <person name="Spatafora J.W."/>
            <person name="Turgeon B.G."/>
            <person name="de Wit P.J.G.M."/>
            <person name="Zhong S."/>
            <person name="Goodwin S.B."/>
            <person name="Grigoriev I.V."/>
        </authorList>
    </citation>
    <scope>NUCLEOTIDE SEQUENCE [LARGE SCALE GENOMIC DNA]</scope>
    <source>
        <strain evidence="5">NZE10 / CBS 128990</strain>
    </source>
</reference>
<feature type="compositionally biased region" description="Basic and acidic residues" evidence="1">
    <location>
        <begin position="593"/>
        <end position="602"/>
    </location>
</feature>
<organism evidence="4 5">
    <name type="scientific">Dothistroma septosporum (strain NZE10 / CBS 128990)</name>
    <name type="common">Red band needle blight fungus</name>
    <name type="synonym">Mycosphaerella pini</name>
    <dbReference type="NCBI Taxonomy" id="675120"/>
    <lineage>
        <taxon>Eukaryota</taxon>
        <taxon>Fungi</taxon>
        <taxon>Dikarya</taxon>
        <taxon>Ascomycota</taxon>
        <taxon>Pezizomycotina</taxon>
        <taxon>Dothideomycetes</taxon>
        <taxon>Dothideomycetidae</taxon>
        <taxon>Mycosphaerellales</taxon>
        <taxon>Mycosphaerellaceae</taxon>
        <taxon>Dothistroma</taxon>
    </lineage>
</organism>
<dbReference type="EMBL" id="KB446543">
    <property type="protein sequence ID" value="EME40614.1"/>
    <property type="molecule type" value="Genomic_DNA"/>
</dbReference>
<dbReference type="InterPro" id="IPR029033">
    <property type="entry name" value="His_PPase_superfam"/>
</dbReference>
<dbReference type="OMA" id="STQEWCL"/>
<dbReference type="GO" id="GO:0016791">
    <property type="term" value="F:phosphatase activity"/>
    <property type="evidence" value="ECO:0007669"/>
    <property type="project" value="TreeGrafter"/>
</dbReference>
<reference evidence="5" key="1">
    <citation type="journal article" date="2012" name="PLoS Genet.">
        <title>The genomes of the fungal plant pathogens Cladosporium fulvum and Dothistroma septosporum reveal adaptation to different hosts and lifestyles but also signatures of common ancestry.</title>
        <authorList>
            <person name="de Wit P.J.G.M."/>
            <person name="van der Burgt A."/>
            <person name="Oekmen B."/>
            <person name="Stergiopoulos I."/>
            <person name="Abd-Elsalam K.A."/>
            <person name="Aerts A.L."/>
            <person name="Bahkali A.H."/>
            <person name="Beenen H.G."/>
            <person name="Chettri P."/>
            <person name="Cox M.P."/>
            <person name="Datema E."/>
            <person name="de Vries R.P."/>
            <person name="Dhillon B."/>
            <person name="Ganley A.R."/>
            <person name="Griffiths S.A."/>
            <person name="Guo Y."/>
            <person name="Hamelin R.C."/>
            <person name="Henrissat B."/>
            <person name="Kabir M.S."/>
            <person name="Jashni M.K."/>
            <person name="Kema G."/>
            <person name="Klaubauf S."/>
            <person name="Lapidus A."/>
            <person name="Levasseur A."/>
            <person name="Lindquist E."/>
            <person name="Mehrabi R."/>
            <person name="Ohm R.A."/>
            <person name="Owen T.J."/>
            <person name="Salamov A."/>
            <person name="Schwelm A."/>
            <person name="Schijlen E."/>
            <person name="Sun H."/>
            <person name="van den Burg H.A."/>
            <person name="van Ham R.C.H.J."/>
            <person name="Zhang S."/>
            <person name="Goodwin S.B."/>
            <person name="Grigoriev I.V."/>
            <person name="Collemare J."/>
            <person name="Bradshaw R.E."/>
        </authorList>
    </citation>
    <scope>NUCLEOTIDE SEQUENCE [LARGE SCALE GENOMIC DNA]</scope>
    <source>
        <strain evidence="5">NZE10 / CBS 128990</strain>
    </source>
</reference>
<dbReference type="HOGENOM" id="CLU_023111_0_1_1"/>
<feature type="transmembrane region" description="Helical" evidence="2">
    <location>
        <begin position="487"/>
        <end position="514"/>
    </location>
</feature>